<accession>A0A917UNR2</accession>
<reference evidence="2" key="1">
    <citation type="journal article" date="2014" name="Int. J. Syst. Evol. Microbiol.">
        <title>Complete genome sequence of Corynebacterium casei LMG S-19264T (=DSM 44701T), isolated from a smear-ripened cheese.</title>
        <authorList>
            <consortium name="US DOE Joint Genome Institute (JGI-PGF)"/>
            <person name="Walter F."/>
            <person name="Albersmeier A."/>
            <person name="Kalinowski J."/>
            <person name="Ruckert C."/>
        </authorList>
    </citation>
    <scope>NUCLEOTIDE SEQUENCE</scope>
    <source>
        <strain evidence="2">JCM 3086</strain>
    </source>
</reference>
<reference evidence="2" key="2">
    <citation type="submission" date="2020-09" db="EMBL/GenBank/DDBJ databases">
        <authorList>
            <person name="Sun Q."/>
            <person name="Ohkuma M."/>
        </authorList>
    </citation>
    <scope>NUCLEOTIDE SEQUENCE</scope>
    <source>
        <strain evidence="2">JCM 3086</strain>
    </source>
</reference>
<dbReference type="Proteomes" id="UP000657574">
    <property type="component" value="Unassembled WGS sequence"/>
</dbReference>
<sequence length="60" mass="6590">MDIGADFPAGIRSRRNQHRVAKAARIMINLTNNRDTATCEPTSRPELTGTHPSDTDPDAE</sequence>
<evidence type="ECO:0000313" key="3">
    <source>
        <dbReference type="Proteomes" id="UP000657574"/>
    </source>
</evidence>
<protein>
    <submittedName>
        <fullName evidence="2">Uncharacterized protein</fullName>
    </submittedName>
</protein>
<name>A0A917UNR2_9ACTN</name>
<proteinExistence type="predicted"/>
<keyword evidence="3" id="KW-1185">Reference proteome</keyword>
<gene>
    <name evidence="2" type="ORF">GCM10010121_097490</name>
</gene>
<comment type="caution">
    <text evidence="2">The sequence shown here is derived from an EMBL/GenBank/DDBJ whole genome shotgun (WGS) entry which is preliminary data.</text>
</comment>
<evidence type="ECO:0000256" key="1">
    <source>
        <dbReference type="SAM" id="MobiDB-lite"/>
    </source>
</evidence>
<dbReference type="EMBL" id="BMQA01000130">
    <property type="protein sequence ID" value="GGJ71373.1"/>
    <property type="molecule type" value="Genomic_DNA"/>
</dbReference>
<organism evidence="2 3">
    <name type="scientific">Streptomyces brasiliensis</name>
    <dbReference type="NCBI Taxonomy" id="1954"/>
    <lineage>
        <taxon>Bacteria</taxon>
        <taxon>Bacillati</taxon>
        <taxon>Actinomycetota</taxon>
        <taxon>Actinomycetes</taxon>
        <taxon>Kitasatosporales</taxon>
        <taxon>Streptomycetaceae</taxon>
        <taxon>Streptomyces</taxon>
    </lineage>
</organism>
<dbReference type="AlphaFoldDB" id="A0A917UNR2"/>
<evidence type="ECO:0000313" key="2">
    <source>
        <dbReference type="EMBL" id="GGJ71373.1"/>
    </source>
</evidence>
<feature type="compositionally biased region" description="Polar residues" evidence="1">
    <location>
        <begin position="32"/>
        <end position="41"/>
    </location>
</feature>
<feature type="region of interest" description="Disordered" evidence="1">
    <location>
        <begin position="32"/>
        <end position="60"/>
    </location>
</feature>